<keyword evidence="1" id="KW-0175">Coiled coil</keyword>
<feature type="coiled-coil region" evidence="1">
    <location>
        <begin position="8"/>
        <end position="46"/>
    </location>
</feature>
<dbReference type="Proteomes" id="UP000187609">
    <property type="component" value="Unassembled WGS sequence"/>
</dbReference>
<reference evidence="3" key="1">
    <citation type="submission" date="2016-11" db="EMBL/GenBank/DDBJ databases">
        <title>The genome of Nicotiana attenuata.</title>
        <authorList>
            <person name="Xu S."/>
            <person name="Brockmoeller T."/>
            <person name="Gaquerel E."/>
            <person name="Navarro A."/>
            <person name="Kuhl H."/>
            <person name="Gase K."/>
            <person name="Ling Z."/>
            <person name="Zhou W."/>
            <person name="Kreitzer C."/>
            <person name="Stanke M."/>
            <person name="Tang H."/>
            <person name="Lyons E."/>
            <person name="Pandey P."/>
            <person name="Pandey S.P."/>
            <person name="Timmermann B."/>
            <person name="Baldwin I.T."/>
        </authorList>
    </citation>
    <scope>NUCLEOTIDE SEQUENCE [LARGE SCALE GENOMIC DNA]</scope>
    <source>
        <strain evidence="3">UT</strain>
    </source>
</reference>
<name>A0A1J6KKH0_NICAT</name>
<keyword evidence="4" id="KW-1185">Reference proteome</keyword>
<evidence type="ECO:0000256" key="1">
    <source>
        <dbReference type="SAM" id="Coils"/>
    </source>
</evidence>
<evidence type="ECO:0000256" key="2">
    <source>
        <dbReference type="SAM" id="MobiDB-lite"/>
    </source>
</evidence>
<dbReference type="SUPFAM" id="SSF54160">
    <property type="entry name" value="Chromo domain-like"/>
    <property type="match status" value="1"/>
</dbReference>
<dbReference type="Gramene" id="OIT22287">
    <property type="protein sequence ID" value="OIT22287"/>
    <property type="gene ID" value="A4A49_55517"/>
</dbReference>
<comment type="caution">
    <text evidence="3">The sequence shown here is derived from an EMBL/GenBank/DDBJ whole genome shotgun (WGS) entry which is preliminary data.</text>
</comment>
<sequence>MTIPETRSKSMEENVKNLETQLQSHIEKTEMKSEATDAKIDDLARKLDVLMEKLLPNQAGILGSAPSGSHFLETSEGRHKSEHRGEPFTPGIGERNYHHSSNSRVEFPYFDGAGAADSCSWMRRCEQYFHYNHIIEQGQKLEEAVLHLQGRTEAWYFSYQLFKKGQAIWAHSFTISTAKTQSEENIPAAIQQVLKEFPDVFAEPKTLPLRRNHDHFIPLKSEANPVSIRPYRVTTALQQKGLAKLMGLDYEVQYKKGAENNVADALSRRQEEYPTFNAITSADPTWMKEIELSYEHDPQALQLITELITAPNSSQIHLVFHISQLRQRIGPAITPQMKPPICDDDGRVKVQPIAILQRKMVKVNNGVGVKVLVQWANLSPDEVTWEDWGYVRSQFPEFVA</sequence>
<organism evidence="3 4">
    <name type="scientific">Nicotiana attenuata</name>
    <name type="common">Coyote tobacco</name>
    <dbReference type="NCBI Taxonomy" id="49451"/>
    <lineage>
        <taxon>Eukaryota</taxon>
        <taxon>Viridiplantae</taxon>
        <taxon>Streptophyta</taxon>
        <taxon>Embryophyta</taxon>
        <taxon>Tracheophyta</taxon>
        <taxon>Spermatophyta</taxon>
        <taxon>Magnoliopsida</taxon>
        <taxon>eudicotyledons</taxon>
        <taxon>Gunneridae</taxon>
        <taxon>Pentapetalae</taxon>
        <taxon>asterids</taxon>
        <taxon>lamiids</taxon>
        <taxon>Solanales</taxon>
        <taxon>Solanaceae</taxon>
        <taxon>Nicotianoideae</taxon>
        <taxon>Nicotianeae</taxon>
        <taxon>Nicotiana</taxon>
    </lineage>
</organism>
<feature type="compositionally biased region" description="Basic and acidic residues" evidence="2">
    <location>
        <begin position="73"/>
        <end position="86"/>
    </location>
</feature>
<gene>
    <name evidence="3" type="ORF">A4A49_55517</name>
</gene>
<dbReference type="AlphaFoldDB" id="A0A1J6KKH0"/>
<protein>
    <recommendedName>
        <fullName evidence="5">Chromo domain-containing protein</fullName>
    </recommendedName>
</protein>
<feature type="region of interest" description="Disordered" evidence="2">
    <location>
        <begin position="65"/>
        <end position="95"/>
    </location>
</feature>
<evidence type="ECO:0000313" key="4">
    <source>
        <dbReference type="Proteomes" id="UP000187609"/>
    </source>
</evidence>
<dbReference type="InterPro" id="IPR016197">
    <property type="entry name" value="Chromo-like_dom_sf"/>
</dbReference>
<accession>A0A1J6KKH0</accession>
<evidence type="ECO:0008006" key="5">
    <source>
        <dbReference type="Google" id="ProtNLM"/>
    </source>
</evidence>
<evidence type="ECO:0000313" key="3">
    <source>
        <dbReference type="EMBL" id="OIT22287.1"/>
    </source>
</evidence>
<dbReference type="EMBL" id="MJEQ01003777">
    <property type="protein sequence ID" value="OIT22287.1"/>
    <property type="molecule type" value="Genomic_DNA"/>
</dbReference>
<proteinExistence type="predicted"/>